<dbReference type="AlphaFoldDB" id="A0AAP9E0M3"/>
<reference evidence="1 2" key="1">
    <citation type="journal article" date="2017" name="Genome Announc.">
        <title>Draft Genome Sequence of Agrobacterium tumefaciens Biovar 1 Strain 186, Isolated from Walnut.</title>
        <authorList>
            <person name="Poret-Peterson A.T."/>
            <person name="Bhatnagar S."/>
            <person name="McClean A.E."/>
            <person name="Kluepfel D.A."/>
        </authorList>
    </citation>
    <scope>NUCLEOTIDE SEQUENCE [LARGE SCALE GENOMIC DNA]</scope>
    <source>
        <strain evidence="1 2">186</strain>
    </source>
</reference>
<protein>
    <submittedName>
        <fullName evidence="1">Uncharacterized protein</fullName>
    </submittedName>
</protein>
<accession>A0AAP9E0M3</accession>
<gene>
    <name evidence="1" type="ORF">CG010_000630</name>
</gene>
<sequence length="215" mass="24610">MSAKTSPEFKKKKKPIKMLLGIREKLKSSVRLDESESHEHSTTIYHAALRLHADVDNWQAFCEHNDWKGESVKPQPTDQSRENALRFAVKFAVGFGTASNGNWVRKLHELLRNAWEKKLKSDKIHEHVQEILADKRAKAANDRATRRANAPRSITLVPSEFSKLLLESDTKHTLKAKIEFVVSGDRKPILKIAAISKKHLERLRSVKTEKKKPPK</sequence>
<evidence type="ECO:0000313" key="2">
    <source>
        <dbReference type="Proteomes" id="UP000222296"/>
    </source>
</evidence>
<dbReference type="EMBL" id="CP042274">
    <property type="protein sequence ID" value="QDY92782.1"/>
    <property type="molecule type" value="Genomic_DNA"/>
</dbReference>
<dbReference type="RefSeq" id="WP_099085681.1">
    <property type="nucleotide sequence ID" value="NZ_CP042274.1"/>
</dbReference>
<evidence type="ECO:0000313" key="1">
    <source>
        <dbReference type="EMBL" id="QDY92782.1"/>
    </source>
</evidence>
<name>A0AAP9E0M3_AGRTU</name>
<proteinExistence type="predicted"/>
<dbReference type="Proteomes" id="UP000222296">
    <property type="component" value="Chromosome Circular"/>
</dbReference>
<organism evidence="1 2">
    <name type="scientific">Agrobacterium tumefaciens</name>
    <dbReference type="NCBI Taxonomy" id="358"/>
    <lineage>
        <taxon>Bacteria</taxon>
        <taxon>Pseudomonadati</taxon>
        <taxon>Pseudomonadota</taxon>
        <taxon>Alphaproteobacteria</taxon>
        <taxon>Hyphomicrobiales</taxon>
        <taxon>Rhizobiaceae</taxon>
        <taxon>Rhizobium/Agrobacterium group</taxon>
        <taxon>Agrobacterium</taxon>
        <taxon>Agrobacterium tumefaciens complex</taxon>
    </lineage>
</organism>